<keyword evidence="3" id="KW-0238">DNA-binding</keyword>
<evidence type="ECO:0000256" key="3">
    <source>
        <dbReference type="ARBA" id="ARBA00023125"/>
    </source>
</evidence>
<evidence type="ECO:0000313" key="7">
    <source>
        <dbReference type="EMBL" id="AAT99570.1"/>
    </source>
</evidence>
<evidence type="ECO:0000256" key="4">
    <source>
        <dbReference type="ARBA" id="ARBA00023242"/>
    </source>
</evidence>
<keyword evidence="4" id="KW-0539">Nucleus</keyword>
<gene>
    <name evidence="7" type="primary">ASH</name>
</gene>
<dbReference type="GO" id="GO:0000977">
    <property type="term" value="F:RNA polymerase II transcription regulatory region sequence-specific DNA binding"/>
    <property type="evidence" value="ECO:0007669"/>
    <property type="project" value="TreeGrafter"/>
</dbReference>
<dbReference type="SUPFAM" id="SSF47459">
    <property type="entry name" value="HLH, helix-loop-helix DNA-binding domain"/>
    <property type="match status" value="1"/>
</dbReference>
<dbReference type="AlphaFoldDB" id="Q68QF5"/>
<keyword evidence="2" id="KW-0524">Neurogenesis</keyword>
<organism evidence="7">
    <name type="scientific">Lithobius maqinensis</name>
    <dbReference type="NCBI Taxonomy" id="2250572"/>
    <lineage>
        <taxon>Eukaryota</taxon>
        <taxon>Metazoa</taxon>
        <taxon>Ecdysozoa</taxon>
        <taxon>Arthropoda</taxon>
        <taxon>Myriapoda</taxon>
        <taxon>Chilopoda</taxon>
        <taxon>Pleurostigmophora</taxon>
        <taxon>Lithobiomorpha</taxon>
        <taxon>Lithobiidae</taxon>
        <taxon>Lithobius</taxon>
    </lineage>
</organism>
<accession>Q68QF5</accession>
<dbReference type="Gene3D" id="4.10.280.10">
    <property type="entry name" value="Helix-loop-helix DNA-binding domain"/>
    <property type="match status" value="1"/>
</dbReference>
<feature type="compositionally biased region" description="Low complexity" evidence="5">
    <location>
        <begin position="240"/>
        <end position="257"/>
    </location>
</feature>
<protein>
    <submittedName>
        <fullName evidence="7">Achaete-scute-like protein</fullName>
    </submittedName>
</protein>
<proteinExistence type="evidence at transcript level"/>
<evidence type="ECO:0000256" key="1">
    <source>
        <dbReference type="ARBA" id="ARBA00004123"/>
    </source>
</evidence>
<feature type="region of interest" description="Disordered" evidence="5">
    <location>
        <begin position="172"/>
        <end position="272"/>
    </location>
</feature>
<dbReference type="GO" id="GO:0005634">
    <property type="term" value="C:nucleus"/>
    <property type="evidence" value="ECO:0007669"/>
    <property type="project" value="UniProtKB-SubCell"/>
</dbReference>
<dbReference type="InterPro" id="IPR011598">
    <property type="entry name" value="bHLH_dom"/>
</dbReference>
<dbReference type="EMBL" id="AY639655">
    <property type="protein sequence ID" value="AAT99570.1"/>
    <property type="molecule type" value="mRNA"/>
</dbReference>
<dbReference type="Pfam" id="PF00010">
    <property type="entry name" value="HLH"/>
    <property type="match status" value="1"/>
</dbReference>
<reference evidence="7" key="1">
    <citation type="journal article" date="2004" name="Dev. Genes Evol.">
        <title>Neurogenesis in the chilopod Lithobius forficatus suggests more similarities to chelicerates than to insects.</title>
        <authorList>
            <person name="Kadner D."/>
            <person name="Stollewerk A."/>
        </authorList>
    </citation>
    <scope>NUCLEOTIDE SEQUENCE</scope>
</reference>
<dbReference type="GO" id="GO:0007399">
    <property type="term" value="P:nervous system development"/>
    <property type="evidence" value="ECO:0007669"/>
    <property type="project" value="UniProtKB-KW"/>
</dbReference>
<dbReference type="PROSITE" id="PS50888">
    <property type="entry name" value="BHLH"/>
    <property type="match status" value="1"/>
</dbReference>
<dbReference type="GO" id="GO:0046983">
    <property type="term" value="F:protein dimerization activity"/>
    <property type="evidence" value="ECO:0007669"/>
    <property type="project" value="InterPro"/>
</dbReference>
<dbReference type="PANTHER" id="PTHR23349">
    <property type="entry name" value="BASIC HELIX-LOOP-HELIX TRANSCRIPTION FACTOR, TWIST"/>
    <property type="match status" value="1"/>
</dbReference>
<feature type="domain" description="BHLH" evidence="6">
    <location>
        <begin position="107"/>
        <end position="159"/>
    </location>
</feature>
<evidence type="ECO:0000259" key="6">
    <source>
        <dbReference type="PROSITE" id="PS50888"/>
    </source>
</evidence>
<evidence type="ECO:0000256" key="2">
    <source>
        <dbReference type="ARBA" id="ARBA00022902"/>
    </source>
</evidence>
<dbReference type="InterPro" id="IPR050283">
    <property type="entry name" value="E-box_TF_Regulators"/>
</dbReference>
<feature type="compositionally biased region" description="Low complexity" evidence="5">
    <location>
        <begin position="68"/>
        <end position="78"/>
    </location>
</feature>
<dbReference type="SMART" id="SM00353">
    <property type="entry name" value="HLH"/>
    <property type="match status" value="1"/>
</dbReference>
<dbReference type="PANTHER" id="PTHR23349:SF108">
    <property type="entry name" value="BHLH DOMAIN-CONTAINING PROTEIN"/>
    <property type="match status" value="1"/>
</dbReference>
<feature type="compositionally biased region" description="Polar residues" evidence="5">
    <location>
        <begin position="220"/>
        <end position="239"/>
    </location>
</feature>
<sequence>MAALSVLNVSLSPVKMDLGNGDSSTCVYVSNANNNGLTNLVSATSATAASTLPGTITSKAGSGHKRSSSAAASANNNNGPSTPELLRCKRRINFTQLGYALPQAPPATVARRNERERNRVKLVNLGFATLREHVPNGVKNKKMSKVETLRSAVEYIRQLQQLLNENDPRAAAGLSHHYHQQQQHQSELSPSPYPDSTSSGLSPASMPSATENCYPHPPQRGQTNGQPCHQPGVSPTYSVASSPTPSYASDSSSYEPLSPEEEELLDFTSWFS</sequence>
<dbReference type="InterPro" id="IPR036638">
    <property type="entry name" value="HLH_DNA-bd_sf"/>
</dbReference>
<feature type="compositionally biased region" description="Polar residues" evidence="5">
    <location>
        <begin position="186"/>
        <end position="211"/>
    </location>
</feature>
<comment type="subcellular location">
    <subcellularLocation>
        <location evidence="1">Nucleus</location>
    </subcellularLocation>
</comment>
<dbReference type="GO" id="GO:0000981">
    <property type="term" value="F:DNA-binding transcription factor activity, RNA polymerase II-specific"/>
    <property type="evidence" value="ECO:0007669"/>
    <property type="project" value="TreeGrafter"/>
</dbReference>
<evidence type="ECO:0000256" key="5">
    <source>
        <dbReference type="SAM" id="MobiDB-lite"/>
    </source>
</evidence>
<name>Q68QF5_9MYRI</name>
<feature type="region of interest" description="Disordered" evidence="5">
    <location>
        <begin position="56"/>
        <end position="83"/>
    </location>
</feature>
<dbReference type="FunFam" id="4.10.280.10:FF:000029">
    <property type="entry name" value="Achaete-scute family bHLH transcription factor 1"/>
    <property type="match status" value="1"/>
</dbReference>